<dbReference type="Proteomes" id="UP001155110">
    <property type="component" value="Unassembled WGS sequence"/>
</dbReference>
<gene>
    <name evidence="2" type="ORF">GGP99_001661</name>
</gene>
<reference evidence="2" key="1">
    <citation type="submission" date="2022-08" db="EMBL/GenBank/DDBJ databases">
        <title>Genomic Encyclopedia of Type Strains, Phase V (KMG-V): Genome sequencing to study the core and pangenomes of soil and plant-associated prokaryotes.</title>
        <authorList>
            <person name="Whitman W."/>
        </authorList>
    </citation>
    <scope>NUCLEOTIDE SEQUENCE</scope>
    <source>
        <strain evidence="2">SP3002</strain>
    </source>
</reference>
<dbReference type="RefSeq" id="WP_259258215.1">
    <property type="nucleotide sequence ID" value="NZ_JANTZM010000007.1"/>
</dbReference>
<feature type="region of interest" description="Disordered" evidence="1">
    <location>
        <begin position="487"/>
        <end position="532"/>
    </location>
</feature>
<comment type="caution">
    <text evidence="2">The sequence shown here is derived from an EMBL/GenBank/DDBJ whole genome shotgun (WGS) entry which is preliminary data.</text>
</comment>
<organism evidence="2 3">
    <name type="scientific">Salinibacter ruber</name>
    <dbReference type="NCBI Taxonomy" id="146919"/>
    <lineage>
        <taxon>Bacteria</taxon>
        <taxon>Pseudomonadati</taxon>
        <taxon>Rhodothermota</taxon>
        <taxon>Rhodothermia</taxon>
        <taxon>Rhodothermales</taxon>
        <taxon>Salinibacteraceae</taxon>
        <taxon>Salinibacter</taxon>
    </lineage>
</organism>
<sequence>MPRNIEGLSSDIFQKQAGMRLSNDPSKWTDEIMKRVLRMHPYLADRLQGDIDWSVEPVDDTSGDAVGIMTARVGDQPIRIPIVVRDFELKPVDLYLRPDGKMDLLDESVGMQHPERGEVQVGRDVRPHAGQPMYGGGTAIKSDGMIQKVSSTSSFSEDCERMKAHVTEDFPALAESFDRIQKRASGQPGRTWDTMVVEHEESPLHGDRFKLAGFSQGERTVDVTASRHEMFEDPESSLAKWAREAMESGTTIRSKRDLDKKAMVIDRSDGGEINRFEPGDRVRLGDGGPVGTAYRLVRLRSPYPDGMAAGHVFLGDEGGYMQPITAPADTASSSGDPLSGSVPVRDAPVGARGFLVIPQEEGPPALSGPVYTEEWIQDESNDFLLALRSRLEGRTYLQVSEVMPKVRQLGKDDSPRGNSRYIVPEEIQFVEAEELMPDTEEKEASREGPEYFLSKTGRAVEIRNGNYSQTESPTRMVGLLESLGATPESAQTAVKQATSADSQRSVRVEGLEPHAQDGRRSEPDGSAAQEKVASVIEKWARGRQAINRLAARAPQAMRQAGPAPQHPMMPRRPQRSRQEAAQRRRKQEQARESPQEKRRQDRQQLQAPGQERGEELQDSLNAVNMLNQYNADKFTDATDELQSSKRAVAELLYRIRTGAVDIIEEDVAKEALSALDSVIDGLKELKSVQ</sequence>
<feature type="compositionally biased region" description="Basic and acidic residues" evidence="1">
    <location>
        <begin position="504"/>
        <end position="523"/>
    </location>
</feature>
<feature type="compositionally biased region" description="Basic and acidic residues" evidence="1">
    <location>
        <begin position="576"/>
        <end position="602"/>
    </location>
</feature>
<accession>A0AAW5P6S2</accession>
<feature type="region of interest" description="Disordered" evidence="1">
    <location>
        <begin position="551"/>
        <end position="615"/>
    </location>
</feature>
<evidence type="ECO:0000313" key="2">
    <source>
        <dbReference type="EMBL" id="MCS4157697.1"/>
    </source>
</evidence>
<evidence type="ECO:0000313" key="3">
    <source>
        <dbReference type="Proteomes" id="UP001155110"/>
    </source>
</evidence>
<protein>
    <submittedName>
        <fullName evidence="2">Uncharacterized protein</fullName>
    </submittedName>
</protein>
<proteinExistence type="predicted"/>
<dbReference type="EMBL" id="JANTZM010000007">
    <property type="protein sequence ID" value="MCS4157697.1"/>
    <property type="molecule type" value="Genomic_DNA"/>
</dbReference>
<feature type="compositionally biased region" description="Polar residues" evidence="1">
    <location>
        <begin position="488"/>
        <end position="503"/>
    </location>
</feature>
<dbReference type="AlphaFoldDB" id="A0AAW5P6S2"/>
<evidence type="ECO:0000256" key="1">
    <source>
        <dbReference type="SAM" id="MobiDB-lite"/>
    </source>
</evidence>
<name>A0AAW5P6S2_9BACT</name>